<dbReference type="Proteomes" id="UP000218598">
    <property type="component" value="Unassembled WGS sequence"/>
</dbReference>
<dbReference type="PANTHER" id="PTHR24421:SF10">
    <property type="entry name" value="NITRATE_NITRITE SENSOR PROTEIN NARQ"/>
    <property type="match status" value="1"/>
</dbReference>
<dbReference type="Gene3D" id="1.20.5.1930">
    <property type="match status" value="1"/>
</dbReference>
<evidence type="ECO:0000256" key="1">
    <source>
        <dbReference type="ARBA" id="ARBA00000085"/>
    </source>
</evidence>
<feature type="compositionally biased region" description="Low complexity" evidence="9">
    <location>
        <begin position="421"/>
        <end position="436"/>
    </location>
</feature>
<feature type="transmembrane region" description="Helical" evidence="10">
    <location>
        <begin position="149"/>
        <end position="168"/>
    </location>
</feature>
<dbReference type="InterPro" id="IPR011712">
    <property type="entry name" value="Sig_transdc_His_kin_sub3_dim/P"/>
</dbReference>
<dbReference type="EMBL" id="NRGR01000005">
    <property type="protein sequence ID" value="PCC40752.1"/>
    <property type="molecule type" value="Genomic_DNA"/>
</dbReference>
<dbReference type="InterPro" id="IPR036890">
    <property type="entry name" value="HATPase_C_sf"/>
</dbReference>
<evidence type="ECO:0000259" key="11">
    <source>
        <dbReference type="Pfam" id="PF07730"/>
    </source>
</evidence>
<keyword evidence="6 12" id="KW-0418">Kinase</keyword>
<feature type="compositionally biased region" description="Polar residues" evidence="9">
    <location>
        <begin position="464"/>
        <end position="476"/>
    </location>
</feature>
<keyword evidence="5" id="KW-0547">Nucleotide-binding</keyword>
<keyword evidence="10" id="KW-0472">Membrane</keyword>
<dbReference type="PANTHER" id="PTHR24421">
    <property type="entry name" value="NITRATE/NITRITE SENSOR PROTEIN NARX-RELATED"/>
    <property type="match status" value="1"/>
</dbReference>
<keyword evidence="7" id="KW-0067">ATP-binding</keyword>
<keyword evidence="3" id="KW-0597">Phosphoprotein</keyword>
<dbReference type="AlphaFoldDB" id="A0A2A3YLX8"/>
<keyword evidence="10" id="KW-1133">Transmembrane helix</keyword>
<comment type="catalytic activity">
    <reaction evidence="1">
        <text>ATP + protein L-histidine = ADP + protein N-phospho-L-histidine.</text>
        <dbReference type="EC" id="2.7.13.3"/>
    </reaction>
</comment>
<protein>
    <recommendedName>
        <fullName evidence="2">histidine kinase</fullName>
        <ecNumber evidence="2">2.7.13.3</ecNumber>
    </recommendedName>
</protein>
<sequence length="476" mass="50252">MFADPLEARAHASAPARRRITRRDVLMTAGYAAIVLLLAAMGARNSGFLESWDGWPLWTSVLLLLVASASLLWRRRLPLLPLVVAGPLALAEVIVGGQVAAYMLLFEAFFEPIMHGSMRLARRTTGIAIGLAVSALLVAAGLGASGPMLLVVVLIATLMVSTPLLWGWEVRHHRDARVSAETLAAVEHELAATRAAHAVETERRTIAHDLHDVIAGHLSAVSLHTNLAASLEQPEARDRSLLTARDSAHAALRDLRSMIGVLSTEHSAELPSVTLDWPSLTARLHGRDPDASVSIAPEVEDPSRVEPSVQAALLRIAAEASTNAVRHGLAPITLAVRVEDELVTFELTNRRAESTVPGSGVGRGAIAHRATAVGGSATSGPAPDDGPDAGSWRVLALLPTRAVGSERPPEPDASRGLEPRAAGSSPSSLSSPAPLSDIPTRDGFARDRTGRDRTGRDRTGHDAATTSPSTNQEVTP</sequence>
<feature type="region of interest" description="Disordered" evidence="9">
    <location>
        <begin position="399"/>
        <end position="476"/>
    </location>
</feature>
<feature type="transmembrane region" description="Helical" evidence="10">
    <location>
        <begin position="80"/>
        <end position="105"/>
    </location>
</feature>
<dbReference type="GO" id="GO:0005524">
    <property type="term" value="F:ATP binding"/>
    <property type="evidence" value="ECO:0007669"/>
    <property type="project" value="UniProtKB-KW"/>
</dbReference>
<dbReference type="GO" id="GO:0016020">
    <property type="term" value="C:membrane"/>
    <property type="evidence" value="ECO:0007669"/>
    <property type="project" value="InterPro"/>
</dbReference>
<dbReference type="GO" id="GO:0000155">
    <property type="term" value="F:phosphorelay sensor kinase activity"/>
    <property type="evidence" value="ECO:0007669"/>
    <property type="project" value="InterPro"/>
</dbReference>
<evidence type="ECO:0000313" key="13">
    <source>
        <dbReference type="Proteomes" id="UP000218598"/>
    </source>
</evidence>
<evidence type="ECO:0000256" key="6">
    <source>
        <dbReference type="ARBA" id="ARBA00022777"/>
    </source>
</evidence>
<dbReference type="GeneID" id="95328004"/>
<evidence type="ECO:0000256" key="3">
    <source>
        <dbReference type="ARBA" id="ARBA00022553"/>
    </source>
</evidence>
<proteinExistence type="predicted"/>
<feature type="transmembrane region" description="Helical" evidence="10">
    <location>
        <begin position="25"/>
        <end position="43"/>
    </location>
</feature>
<feature type="domain" description="Signal transduction histidine kinase subgroup 3 dimerisation and phosphoacceptor" evidence="11">
    <location>
        <begin position="202"/>
        <end position="264"/>
    </location>
</feature>
<dbReference type="Gene3D" id="3.30.565.10">
    <property type="entry name" value="Histidine kinase-like ATPase, C-terminal domain"/>
    <property type="match status" value="1"/>
</dbReference>
<comment type="caution">
    <text evidence="12">The sequence shown here is derived from an EMBL/GenBank/DDBJ whole genome shotgun (WGS) entry which is preliminary data.</text>
</comment>
<dbReference type="EC" id="2.7.13.3" evidence="2"/>
<evidence type="ECO:0000256" key="8">
    <source>
        <dbReference type="ARBA" id="ARBA00023012"/>
    </source>
</evidence>
<keyword evidence="8" id="KW-0902">Two-component regulatory system</keyword>
<dbReference type="OrthoDB" id="227596at2"/>
<dbReference type="GO" id="GO:0046983">
    <property type="term" value="F:protein dimerization activity"/>
    <property type="evidence" value="ECO:0007669"/>
    <property type="project" value="InterPro"/>
</dbReference>
<evidence type="ECO:0000256" key="7">
    <source>
        <dbReference type="ARBA" id="ARBA00022840"/>
    </source>
</evidence>
<evidence type="ECO:0000256" key="2">
    <source>
        <dbReference type="ARBA" id="ARBA00012438"/>
    </source>
</evidence>
<dbReference type="InterPro" id="IPR050482">
    <property type="entry name" value="Sensor_HK_TwoCompSys"/>
</dbReference>
<keyword evidence="10" id="KW-0812">Transmembrane</keyword>
<evidence type="ECO:0000256" key="9">
    <source>
        <dbReference type="SAM" id="MobiDB-lite"/>
    </source>
</evidence>
<keyword evidence="4" id="KW-0808">Transferase</keyword>
<reference evidence="12 13" key="1">
    <citation type="journal article" date="2017" name="Elife">
        <title>Extensive horizontal gene transfer in cheese-associated bacteria.</title>
        <authorList>
            <person name="Bonham K.S."/>
            <person name="Wolfe B.E."/>
            <person name="Dutton R.J."/>
        </authorList>
    </citation>
    <scope>NUCLEOTIDE SEQUENCE [LARGE SCALE GENOMIC DNA]</scope>
    <source>
        <strain evidence="12 13">341_9</strain>
    </source>
</reference>
<accession>A0A2A3YLX8</accession>
<feature type="compositionally biased region" description="Basic and acidic residues" evidence="9">
    <location>
        <begin position="439"/>
        <end position="461"/>
    </location>
</feature>
<keyword evidence="13" id="KW-1185">Reference proteome</keyword>
<dbReference type="RefSeq" id="WP_096165850.1">
    <property type="nucleotide sequence ID" value="NZ_NRGR01000005.1"/>
</dbReference>
<evidence type="ECO:0000256" key="4">
    <source>
        <dbReference type="ARBA" id="ARBA00022679"/>
    </source>
</evidence>
<dbReference type="Pfam" id="PF07730">
    <property type="entry name" value="HisKA_3"/>
    <property type="match status" value="1"/>
</dbReference>
<feature type="compositionally biased region" description="Basic and acidic residues" evidence="9">
    <location>
        <begin position="407"/>
        <end position="418"/>
    </location>
</feature>
<evidence type="ECO:0000256" key="5">
    <source>
        <dbReference type="ARBA" id="ARBA00022741"/>
    </source>
</evidence>
<organism evidence="12 13">
    <name type="scientific">Brachybacterium alimentarium</name>
    <dbReference type="NCBI Taxonomy" id="47845"/>
    <lineage>
        <taxon>Bacteria</taxon>
        <taxon>Bacillati</taxon>
        <taxon>Actinomycetota</taxon>
        <taxon>Actinomycetes</taxon>
        <taxon>Micrococcales</taxon>
        <taxon>Dermabacteraceae</taxon>
        <taxon>Brachybacterium</taxon>
    </lineage>
</organism>
<feature type="transmembrane region" description="Helical" evidence="10">
    <location>
        <begin position="55"/>
        <end position="73"/>
    </location>
</feature>
<feature type="transmembrane region" description="Helical" evidence="10">
    <location>
        <begin position="125"/>
        <end position="142"/>
    </location>
</feature>
<name>A0A2A3YLX8_9MICO</name>
<evidence type="ECO:0000256" key="10">
    <source>
        <dbReference type="SAM" id="Phobius"/>
    </source>
</evidence>
<evidence type="ECO:0000313" key="12">
    <source>
        <dbReference type="EMBL" id="PCC40752.1"/>
    </source>
</evidence>
<gene>
    <name evidence="12" type="ORF">CIK66_03015</name>
</gene>